<dbReference type="GO" id="GO:0005506">
    <property type="term" value="F:iron ion binding"/>
    <property type="evidence" value="ECO:0007669"/>
    <property type="project" value="InterPro"/>
</dbReference>
<dbReference type="Pfam" id="PF00067">
    <property type="entry name" value="p450"/>
    <property type="match status" value="1"/>
</dbReference>
<dbReference type="Proteomes" id="UP000244855">
    <property type="component" value="Unassembled WGS sequence"/>
</dbReference>
<evidence type="ECO:0000256" key="5">
    <source>
        <dbReference type="ARBA" id="ARBA00023004"/>
    </source>
</evidence>
<evidence type="ECO:0000256" key="4">
    <source>
        <dbReference type="ARBA" id="ARBA00023002"/>
    </source>
</evidence>
<evidence type="ECO:0000256" key="3">
    <source>
        <dbReference type="ARBA" id="ARBA00022723"/>
    </source>
</evidence>
<dbReference type="InterPro" id="IPR001128">
    <property type="entry name" value="Cyt_P450"/>
</dbReference>
<dbReference type="AlphaFoldDB" id="A0A2V1CXT9"/>
<dbReference type="InterPro" id="IPR036396">
    <property type="entry name" value="Cyt_P450_sf"/>
</dbReference>
<dbReference type="OrthoDB" id="3945418at2759"/>
<comment type="similarity">
    <text evidence="2 8">Belongs to the cytochrome P450 family.</text>
</comment>
<dbReference type="InterPro" id="IPR017972">
    <property type="entry name" value="Cyt_P450_CS"/>
</dbReference>
<dbReference type="STRING" id="97972.A0A2V1CXT9"/>
<evidence type="ECO:0000256" key="6">
    <source>
        <dbReference type="ARBA" id="ARBA00023033"/>
    </source>
</evidence>
<feature type="binding site" description="axial binding residue" evidence="7">
    <location>
        <position position="218"/>
    </location>
    <ligand>
        <name>heme</name>
        <dbReference type="ChEBI" id="CHEBI:30413"/>
    </ligand>
    <ligandPart>
        <name>Fe</name>
        <dbReference type="ChEBI" id="CHEBI:18248"/>
    </ligandPart>
</feature>
<dbReference type="EMBL" id="KZ806235">
    <property type="protein sequence ID" value="PVH90542.1"/>
    <property type="molecule type" value="Genomic_DNA"/>
</dbReference>
<keyword evidence="3 7" id="KW-0479">Metal-binding</keyword>
<keyword evidence="7 8" id="KW-0349">Heme</keyword>
<dbReference type="GO" id="GO:0004497">
    <property type="term" value="F:monooxygenase activity"/>
    <property type="evidence" value="ECO:0007669"/>
    <property type="project" value="UniProtKB-KW"/>
</dbReference>
<dbReference type="Gene3D" id="1.10.630.10">
    <property type="entry name" value="Cytochrome P450"/>
    <property type="match status" value="1"/>
</dbReference>
<keyword evidence="6 8" id="KW-0503">Monooxygenase</keyword>
<accession>A0A2V1CXT9</accession>
<proteinExistence type="inferred from homology"/>
<evidence type="ECO:0000256" key="2">
    <source>
        <dbReference type="ARBA" id="ARBA00010617"/>
    </source>
</evidence>
<sequence length="275" mass="30922">MRAMPTNWAMKVADKKTKSFLQRLQQNAKDTRDILTAAESPSPDEKVEGTIVYAIVHSNLPPTEKTPGRIYQEVATVSAAGFETTASAMRLILYHVYSNAEILQRLRQELTSISTQPSELILKELEELPYLTAVLKEGMRLSPAVASRAARITDKDLFYKGWRIPARSPVGMTTLLMHTNEKLYPEPMRFIPDRWMESSSRKASSYGFAPFSRGTRICLGMHLAWAEMCMLLATLVQNFNFTIKNATASDFEFERDDMGIGTKAGHNLMVHVAVN</sequence>
<dbReference type="PANTHER" id="PTHR24305:SF157">
    <property type="entry name" value="N-ACETYLTRYPTOPHAN 6-HYDROXYLASE IVOC-RELATED"/>
    <property type="match status" value="1"/>
</dbReference>
<evidence type="ECO:0000256" key="8">
    <source>
        <dbReference type="RuleBase" id="RU000461"/>
    </source>
</evidence>
<gene>
    <name evidence="9" type="ORF">DM02DRAFT_678543</name>
</gene>
<dbReference type="PANTHER" id="PTHR24305">
    <property type="entry name" value="CYTOCHROME P450"/>
    <property type="match status" value="1"/>
</dbReference>
<keyword evidence="10" id="KW-1185">Reference proteome</keyword>
<evidence type="ECO:0000256" key="1">
    <source>
        <dbReference type="ARBA" id="ARBA00001971"/>
    </source>
</evidence>
<dbReference type="SUPFAM" id="SSF48264">
    <property type="entry name" value="Cytochrome P450"/>
    <property type="match status" value="1"/>
</dbReference>
<comment type="cofactor">
    <cofactor evidence="1 7">
        <name>heme</name>
        <dbReference type="ChEBI" id="CHEBI:30413"/>
    </cofactor>
</comment>
<organism evidence="9 10">
    <name type="scientific">Periconia macrospinosa</name>
    <dbReference type="NCBI Taxonomy" id="97972"/>
    <lineage>
        <taxon>Eukaryota</taxon>
        <taxon>Fungi</taxon>
        <taxon>Dikarya</taxon>
        <taxon>Ascomycota</taxon>
        <taxon>Pezizomycotina</taxon>
        <taxon>Dothideomycetes</taxon>
        <taxon>Pleosporomycetidae</taxon>
        <taxon>Pleosporales</taxon>
        <taxon>Massarineae</taxon>
        <taxon>Periconiaceae</taxon>
        <taxon>Periconia</taxon>
    </lineage>
</organism>
<protein>
    <submittedName>
        <fullName evidence="9">Cytochrome P450</fullName>
    </submittedName>
</protein>
<dbReference type="InterPro" id="IPR050121">
    <property type="entry name" value="Cytochrome_P450_monoxygenase"/>
</dbReference>
<keyword evidence="4 8" id="KW-0560">Oxidoreductase</keyword>
<dbReference type="PRINTS" id="PR00463">
    <property type="entry name" value="EP450I"/>
</dbReference>
<name>A0A2V1CXT9_9PLEO</name>
<dbReference type="PRINTS" id="PR00385">
    <property type="entry name" value="P450"/>
</dbReference>
<evidence type="ECO:0000313" key="9">
    <source>
        <dbReference type="EMBL" id="PVH90542.1"/>
    </source>
</evidence>
<keyword evidence="5 7" id="KW-0408">Iron</keyword>
<evidence type="ECO:0000256" key="7">
    <source>
        <dbReference type="PIRSR" id="PIRSR602401-1"/>
    </source>
</evidence>
<dbReference type="InterPro" id="IPR002401">
    <property type="entry name" value="Cyt_P450_E_grp-I"/>
</dbReference>
<evidence type="ECO:0000313" key="10">
    <source>
        <dbReference type="Proteomes" id="UP000244855"/>
    </source>
</evidence>
<dbReference type="GO" id="GO:0016705">
    <property type="term" value="F:oxidoreductase activity, acting on paired donors, with incorporation or reduction of molecular oxygen"/>
    <property type="evidence" value="ECO:0007669"/>
    <property type="project" value="InterPro"/>
</dbReference>
<dbReference type="GO" id="GO:0020037">
    <property type="term" value="F:heme binding"/>
    <property type="evidence" value="ECO:0007669"/>
    <property type="project" value="InterPro"/>
</dbReference>
<reference evidence="9 10" key="1">
    <citation type="journal article" date="2018" name="Sci. Rep.">
        <title>Comparative genomics provides insights into the lifestyle and reveals functional heterogeneity of dark septate endophytic fungi.</title>
        <authorList>
            <person name="Knapp D.G."/>
            <person name="Nemeth J.B."/>
            <person name="Barry K."/>
            <person name="Hainaut M."/>
            <person name="Henrissat B."/>
            <person name="Johnson J."/>
            <person name="Kuo A."/>
            <person name="Lim J.H.P."/>
            <person name="Lipzen A."/>
            <person name="Nolan M."/>
            <person name="Ohm R.A."/>
            <person name="Tamas L."/>
            <person name="Grigoriev I.V."/>
            <person name="Spatafora J.W."/>
            <person name="Nagy L.G."/>
            <person name="Kovacs G.M."/>
        </authorList>
    </citation>
    <scope>NUCLEOTIDE SEQUENCE [LARGE SCALE GENOMIC DNA]</scope>
    <source>
        <strain evidence="9 10">DSE2036</strain>
    </source>
</reference>
<dbReference type="PROSITE" id="PS00086">
    <property type="entry name" value="CYTOCHROME_P450"/>
    <property type="match status" value="1"/>
</dbReference>